<dbReference type="OrthoDB" id="7869990at2759"/>
<sequence length="445" mass="50903">MPTQLCVNKVTGLCGIKTRLKMLKWAVNGPRQSYTQNGDNNLDFPVTSGSSQQQQRRRLKRKSSDLSTLRPKTSWHDKENQYTSTPLHPTTRSFSESPSRKMDSLKDLSNIVPEMAFTSPLRLSTNKISPLMLKTPENTQTRKNLPNNYASTLPTFDVEYSPCALIPGPILALRGVGIPDSYFEKPRYITPHPKEMLNNINEEPSLETKTLQKQVESNMKYPVYMEESTLSSTKMGDVTLERMIDAILESNRKDRKSQKTQKPPQQQHSNMSPTYTPAEDPASDLHEVWDSEKARYRQKEQKFRAGLTKKSLFNEREICSPQLQETLDPGQLRRQGGLRRKRKITQITASVMSSAQKLLGKGPHAQTPFMHSHNLRKVFEAELIHDEIHPRKLLRNLSPDSGHNSSSDYEEEEEDSTLECMTDDNKTLDNTKRRLSFSLQNLNKT</sequence>
<feature type="region of interest" description="Disordered" evidence="1">
    <location>
        <begin position="394"/>
        <end position="445"/>
    </location>
</feature>
<comment type="caution">
    <text evidence="2">The sequence shown here is derived from an EMBL/GenBank/DDBJ whole genome shotgun (WGS) entry which is preliminary data.</text>
</comment>
<feature type="region of interest" description="Disordered" evidence="1">
    <location>
        <begin position="249"/>
        <end position="282"/>
    </location>
</feature>
<proteinExistence type="predicted"/>
<dbReference type="InterPro" id="IPR032057">
    <property type="entry name" value="DUF4799"/>
</dbReference>
<dbReference type="OMA" id="AGKMLKW"/>
<protein>
    <submittedName>
        <fullName evidence="2">Uncharacterized protein</fullName>
    </submittedName>
</protein>
<feature type="compositionally biased region" description="Acidic residues" evidence="1">
    <location>
        <begin position="408"/>
        <end position="417"/>
    </location>
</feature>
<reference evidence="2 3" key="1">
    <citation type="journal article" date="2015" name="Nat. Commun.">
        <title>Lucilia cuprina genome unlocks parasitic fly biology to underpin future interventions.</title>
        <authorList>
            <person name="Anstead C.A."/>
            <person name="Korhonen P.K."/>
            <person name="Young N.D."/>
            <person name="Hall R.S."/>
            <person name="Jex A.R."/>
            <person name="Murali S.C."/>
            <person name="Hughes D.S."/>
            <person name="Lee S.F."/>
            <person name="Perry T."/>
            <person name="Stroehlein A.J."/>
            <person name="Ansell B.R."/>
            <person name="Breugelmans B."/>
            <person name="Hofmann A."/>
            <person name="Qu J."/>
            <person name="Dugan S."/>
            <person name="Lee S.L."/>
            <person name="Chao H."/>
            <person name="Dinh H."/>
            <person name="Han Y."/>
            <person name="Doddapaneni H.V."/>
            <person name="Worley K.C."/>
            <person name="Muzny D.M."/>
            <person name="Ioannidis P."/>
            <person name="Waterhouse R.M."/>
            <person name="Zdobnov E.M."/>
            <person name="James P.J."/>
            <person name="Bagnall N.H."/>
            <person name="Kotze A.C."/>
            <person name="Gibbs R.A."/>
            <person name="Richards S."/>
            <person name="Batterham P."/>
            <person name="Gasser R.B."/>
        </authorList>
    </citation>
    <scope>NUCLEOTIDE SEQUENCE [LARGE SCALE GENOMIC DNA]</scope>
    <source>
        <strain evidence="2 3">LS</strain>
        <tissue evidence="2">Full body</tissue>
    </source>
</reference>
<dbReference type="Pfam" id="PF16056">
    <property type="entry name" value="DUF4799"/>
    <property type="match status" value="1"/>
</dbReference>
<keyword evidence="3" id="KW-1185">Reference proteome</keyword>
<organism evidence="2 3">
    <name type="scientific">Lucilia cuprina</name>
    <name type="common">Green bottle fly</name>
    <name type="synonym">Australian sheep blowfly</name>
    <dbReference type="NCBI Taxonomy" id="7375"/>
    <lineage>
        <taxon>Eukaryota</taxon>
        <taxon>Metazoa</taxon>
        <taxon>Ecdysozoa</taxon>
        <taxon>Arthropoda</taxon>
        <taxon>Hexapoda</taxon>
        <taxon>Insecta</taxon>
        <taxon>Pterygota</taxon>
        <taxon>Neoptera</taxon>
        <taxon>Endopterygota</taxon>
        <taxon>Diptera</taxon>
        <taxon>Brachycera</taxon>
        <taxon>Muscomorpha</taxon>
        <taxon>Oestroidea</taxon>
        <taxon>Calliphoridae</taxon>
        <taxon>Luciliinae</taxon>
        <taxon>Lucilia</taxon>
    </lineage>
</organism>
<accession>A0A0L0BU46</accession>
<dbReference type="AlphaFoldDB" id="A0A0L0BU46"/>
<dbReference type="Proteomes" id="UP000037069">
    <property type="component" value="Unassembled WGS sequence"/>
</dbReference>
<evidence type="ECO:0000313" key="3">
    <source>
        <dbReference type="Proteomes" id="UP000037069"/>
    </source>
</evidence>
<feature type="compositionally biased region" description="Polar residues" evidence="1">
    <location>
        <begin position="81"/>
        <end position="97"/>
    </location>
</feature>
<dbReference type="EMBL" id="JRES01001343">
    <property type="protein sequence ID" value="KNC23536.1"/>
    <property type="molecule type" value="Genomic_DNA"/>
</dbReference>
<evidence type="ECO:0000256" key="1">
    <source>
        <dbReference type="SAM" id="MobiDB-lite"/>
    </source>
</evidence>
<feature type="region of interest" description="Disordered" evidence="1">
    <location>
        <begin position="34"/>
        <end position="101"/>
    </location>
</feature>
<feature type="compositionally biased region" description="Basic and acidic residues" evidence="1">
    <location>
        <begin position="423"/>
        <end position="432"/>
    </location>
</feature>
<gene>
    <name evidence="2" type="ORF">FF38_14435</name>
</gene>
<name>A0A0L0BU46_LUCCU</name>
<evidence type="ECO:0000313" key="2">
    <source>
        <dbReference type="EMBL" id="KNC23536.1"/>
    </source>
</evidence>